<gene>
    <name evidence="2" type="ORF">MHPYR_10279</name>
</gene>
<feature type="compositionally biased region" description="Low complexity" evidence="1">
    <location>
        <begin position="68"/>
        <end position="84"/>
    </location>
</feature>
<proteinExistence type="predicted"/>
<feature type="region of interest" description="Disordered" evidence="1">
    <location>
        <begin position="68"/>
        <end position="90"/>
    </location>
</feature>
<evidence type="ECO:0000256" key="1">
    <source>
        <dbReference type="SAM" id="MobiDB-lite"/>
    </source>
</evidence>
<reference evidence="2" key="1">
    <citation type="submission" date="2016-03" db="EMBL/GenBank/DDBJ databases">
        <authorList>
            <person name="Ploux O."/>
        </authorList>
    </citation>
    <scope>NUCLEOTIDE SEQUENCE</scope>
    <source>
        <strain evidence="2">UC10</strain>
    </source>
</reference>
<dbReference type="EMBL" id="FLQS01000001">
    <property type="protein sequence ID" value="SBS70711.1"/>
    <property type="molecule type" value="Genomic_DNA"/>
</dbReference>
<sequence>MLTRLARINLQRNGDGWKLASATAKVALGSRPDPTPLVGAVTVGASVEPDTTVAVFPGGFAGARLIPAGRSTTRSTPGRGTATADRFDLA</sequence>
<name>A0A1Y5P3M4_9MYCO</name>
<accession>A0A1Y5P3M4</accession>
<protein>
    <submittedName>
        <fullName evidence="2">Uncharacterized protein</fullName>
    </submittedName>
</protein>
<dbReference type="AlphaFoldDB" id="A0A1Y5P3M4"/>
<organism evidence="2">
    <name type="scientific">uncultured Mycobacterium sp</name>
    <dbReference type="NCBI Taxonomy" id="171292"/>
    <lineage>
        <taxon>Bacteria</taxon>
        <taxon>Bacillati</taxon>
        <taxon>Actinomycetota</taxon>
        <taxon>Actinomycetes</taxon>
        <taxon>Mycobacteriales</taxon>
        <taxon>Mycobacteriaceae</taxon>
        <taxon>Mycobacterium</taxon>
        <taxon>environmental samples</taxon>
    </lineage>
</organism>
<evidence type="ECO:0000313" key="2">
    <source>
        <dbReference type="EMBL" id="SBS70711.1"/>
    </source>
</evidence>